<organism evidence="7 8">
    <name type="scientific">Edaphosphingomonas haloaromaticamans</name>
    <dbReference type="NCBI Taxonomy" id="653954"/>
    <lineage>
        <taxon>Bacteria</taxon>
        <taxon>Pseudomonadati</taxon>
        <taxon>Pseudomonadota</taxon>
        <taxon>Alphaproteobacteria</taxon>
        <taxon>Sphingomonadales</taxon>
        <taxon>Rhizorhabdaceae</taxon>
        <taxon>Edaphosphingomonas</taxon>
    </lineage>
</organism>
<comment type="subcellular location">
    <subcellularLocation>
        <location evidence="1">Cell membrane</location>
        <topology evidence="1">Multi-pass membrane protein</topology>
    </subcellularLocation>
</comment>
<feature type="transmembrane region" description="Helical" evidence="6">
    <location>
        <begin position="125"/>
        <end position="147"/>
    </location>
</feature>
<feature type="transmembrane region" description="Helical" evidence="6">
    <location>
        <begin position="394"/>
        <end position="411"/>
    </location>
</feature>
<dbReference type="AlphaFoldDB" id="A0A1S1HK07"/>
<feature type="transmembrane region" description="Helical" evidence="6">
    <location>
        <begin position="54"/>
        <end position="79"/>
    </location>
</feature>
<feature type="transmembrane region" description="Helical" evidence="6">
    <location>
        <begin position="371"/>
        <end position="388"/>
    </location>
</feature>
<evidence type="ECO:0000313" key="7">
    <source>
        <dbReference type="EMBL" id="OHT21563.1"/>
    </source>
</evidence>
<proteinExistence type="predicted"/>
<keyword evidence="8" id="KW-1185">Reference proteome</keyword>
<feature type="transmembrane region" description="Helical" evidence="6">
    <location>
        <begin position="159"/>
        <end position="180"/>
    </location>
</feature>
<keyword evidence="2" id="KW-1003">Cell membrane</keyword>
<dbReference type="Pfam" id="PF13440">
    <property type="entry name" value="Polysacc_synt_3"/>
    <property type="match status" value="1"/>
</dbReference>
<evidence type="ECO:0000256" key="5">
    <source>
        <dbReference type="ARBA" id="ARBA00023136"/>
    </source>
</evidence>
<keyword evidence="4 6" id="KW-1133">Transmembrane helix</keyword>
<dbReference type="InterPro" id="IPR050833">
    <property type="entry name" value="Poly_Biosynth_Transport"/>
</dbReference>
<keyword evidence="3 6" id="KW-0812">Transmembrane</keyword>
<dbReference type="EMBL" id="MIPT01000001">
    <property type="protein sequence ID" value="OHT21563.1"/>
    <property type="molecule type" value="Genomic_DNA"/>
</dbReference>
<feature type="transmembrane region" description="Helical" evidence="6">
    <location>
        <begin position="333"/>
        <end position="351"/>
    </location>
</feature>
<dbReference type="RefSeq" id="WP_015458150.1">
    <property type="nucleotide sequence ID" value="NZ_MIPT01000001.1"/>
</dbReference>
<feature type="transmembrane region" description="Helical" evidence="6">
    <location>
        <begin position="186"/>
        <end position="205"/>
    </location>
</feature>
<gene>
    <name evidence="7" type="ORF">BHE75_03572</name>
</gene>
<sequence>MNASSPNDSRGLIGRAHRLATRPSSLILISLGFQNGLRLVSSMILTRLLDTHDFGVMGIIMSWMIVLTMISDIGVYAVVTRHKRFFEPAFLDAIWTFRALRGLVITIAMIVLAGPIASVSAKSEVAAPLAVAALVLLIDGSQSLFNVTAPREGRLAQLTLFEMAGALVQTLFTILLALMIPSYWALVWGYVSGACVKTVASFLLPGAARRPSFDREVFRELIVGGRPFFISSVASVFVRQIDKILLSRFMTLPQFGIYTIASNLTSVPTLLSDNYARRFLYIAYVNHREAQDRPDTGFFLKFGRPFRWLYVAGVGALVGGGEAIVHILYDSRYWFAATYIYLLAPSIFLRLTNARMEQFLLAHKVDAAQMYANLIRAAWIVISLPAAYHWGGQLAMIAALGCVEVPVHVYLSARVHGLVGSFHWRERATAFAVALAAGLVALALSQIGLALVEGQKLAIF</sequence>
<name>A0A1S1HK07_9SPHN</name>
<evidence type="ECO:0000256" key="3">
    <source>
        <dbReference type="ARBA" id="ARBA00022692"/>
    </source>
</evidence>
<dbReference type="Proteomes" id="UP000179467">
    <property type="component" value="Unassembled WGS sequence"/>
</dbReference>
<evidence type="ECO:0000256" key="6">
    <source>
        <dbReference type="SAM" id="Phobius"/>
    </source>
</evidence>
<dbReference type="PANTHER" id="PTHR30250">
    <property type="entry name" value="PST FAMILY PREDICTED COLANIC ACID TRANSPORTER"/>
    <property type="match status" value="1"/>
</dbReference>
<feature type="transmembrane region" description="Helical" evidence="6">
    <location>
        <begin position="308"/>
        <end position="327"/>
    </location>
</feature>
<keyword evidence="5 6" id="KW-0472">Membrane</keyword>
<accession>A0A1S1HK07</accession>
<evidence type="ECO:0000256" key="2">
    <source>
        <dbReference type="ARBA" id="ARBA00022475"/>
    </source>
</evidence>
<evidence type="ECO:0000313" key="8">
    <source>
        <dbReference type="Proteomes" id="UP000179467"/>
    </source>
</evidence>
<dbReference type="GO" id="GO:0005886">
    <property type="term" value="C:plasma membrane"/>
    <property type="evidence" value="ECO:0007669"/>
    <property type="project" value="UniProtKB-SubCell"/>
</dbReference>
<evidence type="ECO:0000256" key="4">
    <source>
        <dbReference type="ARBA" id="ARBA00022989"/>
    </source>
</evidence>
<feature type="transmembrane region" description="Helical" evidence="6">
    <location>
        <begin position="100"/>
        <end position="119"/>
    </location>
</feature>
<evidence type="ECO:0000256" key="1">
    <source>
        <dbReference type="ARBA" id="ARBA00004651"/>
    </source>
</evidence>
<dbReference type="PANTHER" id="PTHR30250:SF11">
    <property type="entry name" value="O-ANTIGEN TRANSPORTER-RELATED"/>
    <property type="match status" value="1"/>
</dbReference>
<feature type="transmembrane region" description="Helical" evidence="6">
    <location>
        <begin position="25"/>
        <end position="48"/>
    </location>
</feature>
<protein>
    <submittedName>
        <fullName evidence="7">Colanic acid exporter</fullName>
    </submittedName>
</protein>
<feature type="transmembrane region" description="Helical" evidence="6">
    <location>
        <begin position="431"/>
        <end position="452"/>
    </location>
</feature>
<comment type="caution">
    <text evidence="7">The sequence shown here is derived from an EMBL/GenBank/DDBJ whole genome shotgun (WGS) entry which is preliminary data.</text>
</comment>
<reference evidence="7 8" key="1">
    <citation type="submission" date="2016-09" db="EMBL/GenBank/DDBJ databases">
        <title>Metabolic pathway, cell adaptation mechanisms and a novel monoxygenase revealed through proteogenomic-transcription analysis of a Sphingomonas haloaromaticamans strain degrading the fungicide ortho-phenylphenol.</title>
        <authorList>
            <person name="Perruchon C."/>
            <person name="Papadopoulou E.S."/>
            <person name="Rousidou C."/>
            <person name="Vasileiadis S."/>
            <person name="Tanou G."/>
            <person name="Amoutzias G."/>
            <person name="Molassiotis A."/>
            <person name="Karpouzas D.G."/>
        </authorList>
    </citation>
    <scope>NUCLEOTIDE SEQUENCE [LARGE SCALE GENOMIC DNA]</scope>
    <source>
        <strain evidence="7 8">P3</strain>
    </source>
</reference>
<dbReference type="OrthoDB" id="7605542at2"/>